<reference evidence="1 2" key="1">
    <citation type="submission" date="2018-11" db="EMBL/GenBank/DDBJ databases">
        <title>Schleiferia aggregans sp. nov., a moderately thermophilic heterotrophic bacterium isolated from microbial mats at a terrestrial hot spring.</title>
        <authorList>
            <person name="Iino T."/>
            <person name="Ohkuma M."/>
            <person name="Haruta S."/>
        </authorList>
    </citation>
    <scope>NUCLEOTIDE SEQUENCE [LARGE SCALE GENOMIC DNA]</scope>
    <source>
        <strain evidence="1 2">LA</strain>
    </source>
</reference>
<dbReference type="EMBL" id="BHZE01000008">
    <property type="protein sequence ID" value="GCD77531.1"/>
    <property type="molecule type" value="Genomic_DNA"/>
</dbReference>
<dbReference type="Proteomes" id="UP000286715">
    <property type="component" value="Unassembled WGS sequence"/>
</dbReference>
<organism evidence="1 2">
    <name type="scientific">Thermaurantimonas aggregans</name>
    <dbReference type="NCBI Taxonomy" id="2173829"/>
    <lineage>
        <taxon>Bacteria</taxon>
        <taxon>Pseudomonadati</taxon>
        <taxon>Bacteroidota</taxon>
        <taxon>Flavobacteriia</taxon>
        <taxon>Flavobacteriales</taxon>
        <taxon>Schleiferiaceae</taxon>
        <taxon>Thermaurantimonas</taxon>
    </lineage>
</organism>
<sequence length="209" mass="24325">MIYINCIYSQKAKNHFGITSDLGLYTAPSLGNTDLYNNDFELIQFLFRYGIEYQRHISSKVKWVANIHRFVANNTGYFNQVISNEIQRINVDVTYYAWSGAVGLFTPINKRINRFRLYTGGFYRFHKFSSIRNNVIDIEVNTFTYRDSMHEISLGFLSTYALSKYQKSEGFSINFGLFAAGSMISSEFETYNKNLLINIHLKTSLVYDF</sequence>
<dbReference type="AlphaFoldDB" id="A0A401XKN0"/>
<evidence type="ECO:0000313" key="1">
    <source>
        <dbReference type="EMBL" id="GCD77531.1"/>
    </source>
</evidence>
<accession>A0A401XKN0</accession>
<proteinExistence type="predicted"/>
<name>A0A401XKN0_9FLAO</name>
<comment type="caution">
    <text evidence="1">The sequence shown here is derived from an EMBL/GenBank/DDBJ whole genome shotgun (WGS) entry which is preliminary data.</text>
</comment>
<evidence type="ECO:0000313" key="2">
    <source>
        <dbReference type="Proteomes" id="UP000286715"/>
    </source>
</evidence>
<keyword evidence="2" id="KW-1185">Reference proteome</keyword>
<protein>
    <submittedName>
        <fullName evidence="1">Uncharacterized protein</fullName>
    </submittedName>
</protein>
<gene>
    <name evidence="1" type="ORF">JCM31826_10130</name>
</gene>